<accession>A0A078A581</accession>
<dbReference type="Gene3D" id="2.160.20.10">
    <property type="entry name" value="Single-stranded right-handed beta-helix, Pectin lyase-like"/>
    <property type="match status" value="1"/>
</dbReference>
<dbReference type="InParanoid" id="A0A078A581"/>
<dbReference type="SUPFAM" id="SSF51126">
    <property type="entry name" value="Pectin lyase-like"/>
    <property type="match status" value="1"/>
</dbReference>
<dbReference type="InterPro" id="IPR011050">
    <property type="entry name" value="Pectin_lyase_fold/virulence"/>
</dbReference>
<dbReference type="EMBL" id="CCKQ01006069">
    <property type="protein sequence ID" value="CDW77359.1"/>
    <property type="molecule type" value="Genomic_DNA"/>
</dbReference>
<evidence type="ECO:0000256" key="6">
    <source>
        <dbReference type="RuleBase" id="RU361169"/>
    </source>
</evidence>
<dbReference type="OMA" id="PCTSTRI"/>
<dbReference type="Proteomes" id="UP000039865">
    <property type="component" value="Unassembled WGS sequence"/>
</dbReference>
<evidence type="ECO:0000256" key="2">
    <source>
        <dbReference type="ARBA" id="ARBA00022801"/>
    </source>
</evidence>
<dbReference type="InterPro" id="IPR000743">
    <property type="entry name" value="Glyco_hydro_28"/>
</dbReference>
<keyword evidence="9" id="KW-1185">Reference proteome</keyword>
<keyword evidence="3" id="KW-1015">Disulfide bond</keyword>
<feature type="chain" id="PRO_5001729172" evidence="7">
    <location>
        <begin position="21"/>
        <end position="467"/>
    </location>
</feature>
<keyword evidence="2 6" id="KW-0378">Hydrolase</keyword>
<dbReference type="InterPro" id="IPR012334">
    <property type="entry name" value="Pectin_lyas_fold"/>
</dbReference>
<evidence type="ECO:0000256" key="7">
    <source>
        <dbReference type="SAM" id="SignalP"/>
    </source>
</evidence>
<sequence>MRRILLPLISLLGIASYVDARHNIIDHGAIHNQSDTATAFKNAQAFLDAVIAANSSETDREVYIPSEGNMVFTLMPTQLNHLKNITFTIDGYVYLSDDDKSWPNDGHTTNDFLYIQDSEDIHIRGKGTIDGQGYWWWMREYIVANKFGRPQILGMRRVQNCIIEGVKFRNSPRYHMELNDINNFLIQNLEIRVDVLEQKKLAIKYGRFNFKLGIPTFPLNTDGIDPAGSNILIRNVNITSYDDSIAVKPANSGFQIAKCSENIWAENLTTWMGVGMTIGSVPPNTNHACVRNVTFKNVEFWFPFKAVYIKSNPGNNGDGIIENILYENLKIFEPIWWNIYIGPQQQKQPDGGGPGCMIYPIIKECETQPRITMRNITLRNVHSVGGLLPGVIRCNETNPCTDFTFENVKLDGLISDFKYGFITENIFGKVIDSYPAPSFNQSSTNEDIEKIANYFKKYLHELEAVEE</sequence>
<comment type="similarity">
    <text evidence="1 6">Belongs to the glycosyl hydrolase 28 family.</text>
</comment>
<organism evidence="8 9">
    <name type="scientific">Stylonychia lemnae</name>
    <name type="common">Ciliate</name>
    <dbReference type="NCBI Taxonomy" id="5949"/>
    <lineage>
        <taxon>Eukaryota</taxon>
        <taxon>Sar</taxon>
        <taxon>Alveolata</taxon>
        <taxon>Ciliophora</taxon>
        <taxon>Intramacronucleata</taxon>
        <taxon>Spirotrichea</taxon>
        <taxon>Stichotrichia</taxon>
        <taxon>Sporadotrichida</taxon>
        <taxon>Oxytrichidae</taxon>
        <taxon>Stylonychinae</taxon>
        <taxon>Stylonychia</taxon>
    </lineage>
</organism>
<evidence type="ECO:0000256" key="5">
    <source>
        <dbReference type="ARBA" id="ARBA00023295"/>
    </source>
</evidence>
<reference evidence="8 9" key="1">
    <citation type="submission" date="2014-06" db="EMBL/GenBank/DDBJ databases">
        <authorList>
            <person name="Swart Estienne"/>
        </authorList>
    </citation>
    <scope>NUCLEOTIDE SEQUENCE [LARGE SCALE GENOMIC DNA]</scope>
    <source>
        <strain evidence="8 9">130c</strain>
    </source>
</reference>
<dbReference type="GO" id="GO:0046576">
    <property type="term" value="F:rhamnogalacturonan alpha-L-rhamnopyranosyl-(1-&gt;4)-alpha-D-galactopyranosyluronide lyase activity"/>
    <property type="evidence" value="ECO:0007669"/>
    <property type="project" value="UniProtKB-ARBA"/>
</dbReference>
<feature type="signal peptide" evidence="7">
    <location>
        <begin position="1"/>
        <end position="20"/>
    </location>
</feature>
<name>A0A078A581_STYLE</name>
<evidence type="ECO:0000256" key="3">
    <source>
        <dbReference type="ARBA" id="ARBA00023157"/>
    </source>
</evidence>
<evidence type="ECO:0000256" key="4">
    <source>
        <dbReference type="ARBA" id="ARBA00023180"/>
    </source>
</evidence>
<dbReference type="AlphaFoldDB" id="A0A078A581"/>
<dbReference type="Pfam" id="PF00295">
    <property type="entry name" value="Glyco_hydro_28"/>
    <property type="match status" value="1"/>
</dbReference>
<proteinExistence type="inferred from homology"/>
<protein>
    <submittedName>
        <fullName evidence="8">Polygalacturonase</fullName>
    </submittedName>
</protein>
<evidence type="ECO:0000256" key="1">
    <source>
        <dbReference type="ARBA" id="ARBA00008834"/>
    </source>
</evidence>
<keyword evidence="5 6" id="KW-0326">Glycosidase</keyword>
<dbReference type="GO" id="GO:0004650">
    <property type="term" value="F:polygalacturonase activity"/>
    <property type="evidence" value="ECO:0007669"/>
    <property type="project" value="InterPro"/>
</dbReference>
<dbReference type="PANTHER" id="PTHR31736">
    <property type="match status" value="1"/>
</dbReference>
<keyword evidence="4" id="KW-0325">Glycoprotein</keyword>
<evidence type="ECO:0000313" key="8">
    <source>
        <dbReference type="EMBL" id="CDW77359.1"/>
    </source>
</evidence>
<keyword evidence="7" id="KW-0732">Signal</keyword>
<dbReference type="PANTHER" id="PTHR31736:SF19">
    <property type="entry name" value="PECTIN LYASE SUPERFAMILY PROTEIN-RELATED"/>
    <property type="match status" value="1"/>
</dbReference>
<dbReference type="GO" id="GO:0005975">
    <property type="term" value="P:carbohydrate metabolic process"/>
    <property type="evidence" value="ECO:0007669"/>
    <property type="project" value="InterPro"/>
</dbReference>
<evidence type="ECO:0000313" key="9">
    <source>
        <dbReference type="Proteomes" id="UP000039865"/>
    </source>
</evidence>
<gene>
    <name evidence="8" type="primary">Contig8404.g8961</name>
    <name evidence="8" type="ORF">STYLEM_6319</name>
</gene>
<dbReference type="OrthoDB" id="449083at2759"/>